<keyword evidence="1" id="KW-0808">Transferase</keyword>
<dbReference type="CDD" id="cd02440">
    <property type="entry name" value="AdoMet_MTases"/>
    <property type="match status" value="1"/>
</dbReference>
<dbReference type="GO" id="GO:0032259">
    <property type="term" value="P:methylation"/>
    <property type="evidence" value="ECO:0007669"/>
    <property type="project" value="UniProtKB-KW"/>
</dbReference>
<dbReference type="PANTHER" id="PTHR43591">
    <property type="entry name" value="METHYLTRANSFERASE"/>
    <property type="match status" value="1"/>
</dbReference>
<evidence type="ECO:0000313" key="2">
    <source>
        <dbReference type="Proteomes" id="UP000623467"/>
    </source>
</evidence>
<dbReference type="InterPro" id="IPR029063">
    <property type="entry name" value="SAM-dependent_MTases_sf"/>
</dbReference>
<proteinExistence type="predicted"/>
<name>A0A8H6Z5U8_9AGAR</name>
<gene>
    <name evidence="1" type="ORF">MSAN_00671600</name>
</gene>
<accession>A0A8H6Z5U8</accession>
<dbReference type="SUPFAM" id="SSF53335">
    <property type="entry name" value="S-adenosyl-L-methionine-dependent methyltransferases"/>
    <property type="match status" value="1"/>
</dbReference>
<dbReference type="Gene3D" id="3.40.50.150">
    <property type="entry name" value="Vaccinia Virus protein VP39"/>
    <property type="match status" value="1"/>
</dbReference>
<dbReference type="AlphaFoldDB" id="A0A8H6Z5U8"/>
<dbReference type="Pfam" id="PF13489">
    <property type="entry name" value="Methyltransf_23"/>
    <property type="match status" value="1"/>
</dbReference>
<dbReference type="Proteomes" id="UP000623467">
    <property type="component" value="Unassembled WGS sequence"/>
</dbReference>
<sequence length="273" mass="30450">MTSSTDKPDYILPVNENEWDRLDAQSNAMDKFLGNKLPPEDIGQPRKILEIGAGSGAWAIHAAKLYPEAEVLAIDMNPLPARPLPPNLSYKQVNVLEPFPFPPGTFDVVHIRLTLCHLPDAFSVLSRIIDLVAPGGWLLADDINWSPKFEGLDNGPGIKAGISYIINSTQAVKGDPHFGPTLKPYLDSSNQFSEVHLREIDVSLNIVPEGTEPRLAEFSRTFKETLTRAVAGVPVKNDAEKEMQRAFLDDMSREGADWQYSMQFYFTWSKKRA</sequence>
<keyword evidence="1" id="KW-0489">Methyltransferase</keyword>
<organism evidence="1 2">
    <name type="scientific">Mycena sanguinolenta</name>
    <dbReference type="NCBI Taxonomy" id="230812"/>
    <lineage>
        <taxon>Eukaryota</taxon>
        <taxon>Fungi</taxon>
        <taxon>Dikarya</taxon>
        <taxon>Basidiomycota</taxon>
        <taxon>Agaricomycotina</taxon>
        <taxon>Agaricomycetes</taxon>
        <taxon>Agaricomycetidae</taxon>
        <taxon>Agaricales</taxon>
        <taxon>Marasmiineae</taxon>
        <taxon>Mycenaceae</taxon>
        <taxon>Mycena</taxon>
    </lineage>
</organism>
<protein>
    <submittedName>
        <fullName evidence="1">Methyltransferase str2</fullName>
    </submittedName>
</protein>
<evidence type="ECO:0000313" key="1">
    <source>
        <dbReference type="EMBL" id="KAF7370401.1"/>
    </source>
</evidence>
<dbReference type="EMBL" id="JACAZH010000004">
    <property type="protein sequence ID" value="KAF7370401.1"/>
    <property type="molecule type" value="Genomic_DNA"/>
</dbReference>
<reference evidence="1" key="1">
    <citation type="submission" date="2020-05" db="EMBL/GenBank/DDBJ databases">
        <title>Mycena genomes resolve the evolution of fungal bioluminescence.</title>
        <authorList>
            <person name="Tsai I.J."/>
        </authorList>
    </citation>
    <scope>NUCLEOTIDE SEQUENCE</scope>
    <source>
        <strain evidence="1">160909Yilan</strain>
    </source>
</reference>
<dbReference type="OrthoDB" id="2013972at2759"/>
<keyword evidence="2" id="KW-1185">Reference proteome</keyword>
<comment type="caution">
    <text evidence="1">The sequence shown here is derived from an EMBL/GenBank/DDBJ whole genome shotgun (WGS) entry which is preliminary data.</text>
</comment>
<dbReference type="GO" id="GO:0008168">
    <property type="term" value="F:methyltransferase activity"/>
    <property type="evidence" value="ECO:0007669"/>
    <property type="project" value="UniProtKB-KW"/>
</dbReference>